<dbReference type="AlphaFoldDB" id="A0A0G0JHU2"/>
<proteinExistence type="predicted"/>
<evidence type="ECO:0000313" key="4">
    <source>
        <dbReference type="Proteomes" id="UP000034591"/>
    </source>
</evidence>
<keyword evidence="2" id="KW-0812">Transmembrane</keyword>
<accession>A0A0G0JHU2</accession>
<evidence type="ECO:0000313" key="3">
    <source>
        <dbReference type="EMBL" id="KKQ36349.1"/>
    </source>
</evidence>
<dbReference type="STRING" id="1618545.US53_C0056G0004"/>
<gene>
    <name evidence="3" type="ORF">US53_C0056G0004</name>
</gene>
<evidence type="ECO:0000256" key="1">
    <source>
        <dbReference type="SAM" id="MobiDB-lite"/>
    </source>
</evidence>
<name>A0A0G0JHU2_9BACT</name>
<dbReference type="Proteomes" id="UP000034591">
    <property type="component" value="Unassembled WGS sequence"/>
</dbReference>
<comment type="caution">
    <text evidence="3">The sequence shown here is derived from an EMBL/GenBank/DDBJ whole genome shotgun (WGS) entry which is preliminary data.</text>
</comment>
<keyword evidence="2" id="KW-0472">Membrane</keyword>
<feature type="transmembrane region" description="Helical" evidence="2">
    <location>
        <begin position="78"/>
        <end position="95"/>
    </location>
</feature>
<reference evidence="3 4" key="1">
    <citation type="journal article" date="2015" name="Nature">
        <title>rRNA introns, odd ribosomes, and small enigmatic genomes across a large radiation of phyla.</title>
        <authorList>
            <person name="Brown C.T."/>
            <person name="Hug L.A."/>
            <person name="Thomas B.C."/>
            <person name="Sharon I."/>
            <person name="Castelle C.J."/>
            <person name="Singh A."/>
            <person name="Wilkins M.J."/>
            <person name="Williams K.H."/>
            <person name="Banfield J.F."/>
        </authorList>
    </citation>
    <scope>NUCLEOTIDE SEQUENCE [LARGE SCALE GENOMIC DNA]</scope>
</reference>
<feature type="compositionally biased region" description="Basic residues" evidence="1">
    <location>
        <begin position="1"/>
        <end position="17"/>
    </location>
</feature>
<dbReference type="EMBL" id="LBTI01000056">
    <property type="protein sequence ID" value="KKQ36349.1"/>
    <property type="molecule type" value="Genomic_DNA"/>
</dbReference>
<keyword evidence="2" id="KW-1133">Transmembrane helix</keyword>
<protein>
    <submittedName>
        <fullName evidence="3">Uncharacterized protein</fullName>
    </submittedName>
</protein>
<sequence>MGKRRTRKQKVGARHHLTVSWSPEKNEPRKASFEPIVNRQKAKDLSKKKVNSVNAMHSDYTGQFINVASIRKDIIKSLSIATFILASEVVLYLVWQKS</sequence>
<feature type="region of interest" description="Disordered" evidence="1">
    <location>
        <begin position="1"/>
        <end position="36"/>
    </location>
</feature>
<organism evidence="3 4">
    <name type="scientific">Candidatus Woesebacteria bacterium GW2011_GWA1_37_7</name>
    <dbReference type="NCBI Taxonomy" id="1618545"/>
    <lineage>
        <taxon>Bacteria</taxon>
        <taxon>Candidatus Woeseibacteriota</taxon>
    </lineage>
</organism>
<evidence type="ECO:0000256" key="2">
    <source>
        <dbReference type="SAM" id="Phobius"/>
    </source>
</evidence>